<evidence type="ECO:0000313" key="2">
    <source>
        <dbReference type="Proteomes" id="UP001142400"/>
    </source>
</evidence>
<reference evidence="1" key="1">
    <citation type="submission" date="2022-06" db="EMBL/GenBank/DDBJ databases">
        <title>WGS of actinobacteria.</title>
        <authorList>
            <person name="Thawai C."/>
        </authorList>
    </citation>
    <scope>NUCLEOTIDE SEQUENCE</scope>
    <source>
        <strain evidence="1">DSM 42010</strain>
    </source>
</reference>
<dbReference type="Gene3D" id="3.40.190.10">
    <property type="entry name" value="Periplasmic binding protein-like II"/>
    <property type="match status" value="1"/>
</dbReference>
<evidence type="ECO:0000313" key="1">
    <source>
        <dbReference type="EMBL" id="MCQ8834007.1"/>
    </source>
</evidence>
<protein>
    <submittedName>
        <fullName evidence="1">Uncharacterized protein</fullName>
    </submittedName>
</protein>
<gene>
    <name evidence="1" type="ORF">NQU54_34400</name>
</gene>
<dbReference type="Gene3D" id="3.10.105.10">
    <property type="entry name" value="Dipeptide-binding Protein, Domain 3"/>
    <property type="match status" value="1"/>
</dbReference>
<sequence length="162" mass="17580">MAVLPDPAASRAVLIGTSRYAHLEQIPAVANNLSALAEALCAPLSWGLGIVIYRWLPDFPSGQGFLQPLADGRLIRSTGNTNIAELDDPAIDHLLDTAIAEQDPEKAGSDYARINRRISDSAAFLPILFEKSVIWRGSRLTNVYTGGPWQGRYDYVSLGVSE</sequence>
<name>A0A9X2M2C9_STRMQ</name>
<organism evidence="1 2">
    <name type="scientific">Streptomyces malaysiensis subsp. samsunensis</name>
    <dbReference type="NCBI Taxonomy" id="459658"/>
    <lineage>
        <taxon>Bacteria</taxon>
        <taxon>Bacillati</taxon>
        <taxon>Actinomycetota</taxon>
        <taxon>Actinomycetes</taxon>
        <taxon>Kitasatosporales</taxon>
        <taxon>Streptomycetaceae</taxon>
        <taxon>Streptomyces</taxon>
        <taxon>Streptomyces violaceusniger group</taxon>
    </lineage>
</organism>
<dbReference type="SUPFAM" id="SSF53850">
    <property type="entry name" value="Periplasmic binding protein-like II"/>
    <property type="match status" value="1"/>
</dbReference>
<proteinExistence type="predicted"/>
<dbReference type="Proteomes" id="UP001142400">
    <property type="component" value="Unassembled WGS sequence"/>
</dbReference>
<comment type="caution">
    <text evidence="1">The sequence shown here is derived from an EMBL/GenBank/DDBJ whole genome shotgun (WGS) entry which is preliminary data.</text>
</comment>
<dbReference type="RefSeq" id="WP_257634453.1">
    <property type="nucleotide sequence ID" value="NZ_JANIIC010000051.1"/>
</dbReference>
<accession>A0A9X2M2C9</accession>
<keyword evidence="2" id="KW-1185">Reference proteome</keyword>
<dbReference type="EMBL" id="JANIIC010000051">
    <property type="protein sequence ID" value="MCQ8834007.1"/>
    <property type="molecule type" value="Genomic_DNA"/>
</dbReference>
<dbReference type="AlphaFoldDB" id="A0A9X2M2C9"/>